<dbReference type="PANTHER" id="PTHR32114:SF2">
    <property type="entry name" value="ABC TRANSPORTER ABCH.3"/>
    <property type="match status" value="1"/>
</dbReference>
<reference evidence="7 8" key="1">
    <citation type="submission" date="2019-09" db="EMBL/GenBank/DDBJ databases">
        <title>Phylogeny of genus Pseudoclavibacter and closely related genus.</title>
        <authorList>
            <person name="Li Y."/>
        </authorList>
    </citation>
    <scope>NUCLEOTIDE SEQUENCE [LARGE SCALE GENOMIC DNA]</scope>
    <source>
        <strain evidence="7 8">EGI 60007</strain>
    </source>
</reference>
<dbReference type="AlphaFoldDB" id="A0A6H9WUB8"/>
<proteinExistence type="inferred from homology"/>
<dbReference type="OrthoDB" id="9795626at2"/>
<feature type="compositionally biased region" description="Basic and acidic residues" evidence="5">
    <location>
        <begin position="432"/>
        <end position="441"/>
    </location>
</feature>
<dbReference type="GO" id="GO:0016887">
    <property type="term" value="F:ATP hydrolysis activity"/>
    <property type="evidence" value="ECO:0007669"/>
    <property type="project" value="InterPro"/>
</dbReference>
<comment type="subunit">
    <text evidence="2">Heterodimer of SbcC and SbcD.</text>
</comment>
<dbReference type="InterPro" id="IPR038729">
    <property type="entry name" value="Rad50/SbcC_AAA"/>
</dbReference>
<comment type="similarity">
    <text evidence="1">Belongs to the SMC family. SbcC subfamily.</text>
</comment>
<dbReference type="PANTHER" id="PTHR32114">
    <property type="entry name" value="ABC TRANSPORTER ABCH.3"/>
    <property type="match status" value="1"/>
</dbReference>
<feature type="region of interest" description="Disordered" evidence="5">
    <location>
        <begin position="123"/>
        <end position="155"/>
    </location>
</feature>
<evidence type="ECO:0000313" key="7">
    <source>
        <dbReference type="EMBL" id="KAB1650275.1"/>
    </source>
</evidence>
<feature type="compositionally biased region" description="Low complexity" evidence="5">
    <location>
        <begin position="387"/>
        <end position="396"/>
    </location>
</feature>
<comment type="caution">
    <text evidence="7">The sequence shown here is derived from an EMBL/GenBank/DDBJ whole genome shotgun (WGS) entry which is preliminary data.</text>
</comment>
<evidence type="ECO:0000256" key="4">
    <source>
        <dbReference type="SAM" id="Coils"/>
    </source>
</evidence>
<feature type="region of interest" description="Disordered" evidence="5">
    <location>
        <begin position="378"/>
        <end position="444"/>
    </location>
</feature>
<dbReference type="SUPFAM" id="SSF52540">
    <property type="entry name" value="P-loop containing nucleoside triphosphate hydrolases"/>
    <property type="match status" value="1"/>
</dbReference>
<dbReference type="Gene3D" id="3.40.50.300">
    <property type="entry name" value="P-loop containing nucleotide triphosphate hydrolases"/>
    <property type="match status" value="2"/>
</dbReference>
<dbReference type="InterPro" id="IPR027417">
    <property type="entry name" value="P-loop_NTPase"/>
</dbReference>
<feature type="region of interest" description="Disordered" evidence="5">
    <location>
        <begin position="254"/>
        <end position="286"/>
    </location>
</feature>
<evidence type="ECO:0000256" key="1">
    <source>
        <dbReference type="ARBA" id="ARBA00006930"/>
    </source>
</evidence>
<name>A0A6H9WUB8_9MICO</name>
<feature type="coiled-coil region" evidence="4">
    <location>
        <begin position="461"/>
        <end position="488"/>
    </location>
</feature>
<gene>
    <name evidence="7" type="ORF">F8O04_08815</name>
</gene>
<dbReference type="GO" id="GO:0006302">
    <property type="term" value="P:double-strand break repair"/>
    <property type="evidence" value="ECO:0007669"/>
    <property type="project" value="InterPro"/>
</dbReference>
<sequence length="1082" mass="117479">MRVDSLRVAGIGPFRTEQVVDFRAFAGDGLFLIAGKTGAGKSSILDAIVYALYERLPRYDVRGTERAIRSDHAEPGDPSFVEVVFEVAQGRYRVRRSPEYARPKARGDGMTLTKAHAELWEWREPSGSAQVDEPSRRALEPDGAPLPDGDPRPDGDWVGVAAKPREVGQRLASLLPLTAEEFLQVVLLAQNRFHEFLVADSAERTTLLRALFATHRFNGLAERVDARRRVAGATFERAMAIVDDHERQFARLEQQTNETHARLTPDSTAALDTSSVTDPSADPRTAPHLAVRIDSASVRTARLVASAAAARAEADDEVAAAEDDLAKARAVADRQRRRDSALAELRRLEGRRAEVDRDRERLRNAAIAAPLMPLVEAGERTDRASDRAAQTAAQALSRDRRYASHPAVLRGAGPDDPAHPAHASAAAAAAADAERRRDEASSRLGLLEPVAHEERNRTTMARDLERARRAVTEEAERLQSVRRRLTDAPLARRTLEERLAGHAQIAATEQRATADLSAAEAARAAALRAERISARLADAERARGEARLAADRAVEHHNELLRARIDNAVALLAANLQSGAPCQVCGSTEHPAPALDGPGGELAADVSDAALRSAGDAADAARSALELAQEILDAIEDELREASREAGPRSVDQHDEAVAAALAARDAAAEAIRLRDETVEAIAAIDQSLASDNDQFERLTASQHDRLIDVANRERTLAELDERLARLCGDHASVADALADARAERDEAATTARALRELLETDRARDDSRAELGRAMSELDVNGSFADIRDDLDDDGWNRRLGAVRAAHLAPHDREELEAKVRGFDDRLTATTARLDEPDLAGLPTEPVDLDAPAERRQRAVETRDRALALSGDLGRIVGDLRELGQTARRAVADAEAERDRHDRLRRLADALRGQQTNELRMSLETFVLAAQMEEIVEAANERLASMTSGRYRLEHDDARRKGGGASGLGLRVLDAYTGRDRPTRSLSGGETFLASLALALGLSDTVTAQAGGVRLDTLFIDEGFGSLDTETLEVAMATLDALRAGGRTVGVISHVEAMHEQITARLEVRVTQRGDSIIEQR</sequence>
<feature type="compositionally biased region" description="Polar residues" evidence="5">
    <location>
        <begin position="265"/>
        <end position="278"/>
    </location>
</feature>
<dbReference type="EMBL" id="WBJY01000001">
    <property type="protein sequence ID" value="KAB1650275.1"/>
    <property type="molecule type" value="Genomic_DNA"/>
</dbReference>
<dbReference type="Proteomes" id="UP000431744">
    <property type="component" value="Unassembled WGS sequence"/>
</dbReference>
<dbReference type="Pfam" id="PF13558">
    <property type="entry name" value="SbcC_Walker_B"/>
    <property type="match status" value="1"/>
</dbReference>
<dbReference type="RefSeq" id="WP_158028859.1">
    <property type="nucleotide sequence ID" value="NZ_BMHG01000001.1"/>
</dbReference>
<protein>
    <recommendedName>
        <fullName evidence="3">Nuclease SbcCD subunit C</fullName>
    </recommendedName>
</protein>
<feature type="coiled-coil region" evidence="4">
    <location>
        <begin position="618"/>
        <end position="645"/>
    </location>
</feature>
<keyword evidence="4" id="KW-0175">Coiled coil</keyword>
<feature type="domain" description="Rad50/SbcC-type AAA" evidence="6">
    <location>
        <begin position="5"/>
        <end position="105"/>
    </location>
</feature>
<evidence type="ECO:0000256" key="5">
    <source>
        <dbReference type="SAM" id="MobiDB-lite"/>
    </source>
</evidence>
<keyword evidence="8" id="KW-1185">Reference proteome</keyword>
<evidence type="ECO:0000259" key="6">
    <source>
        <dbReference type="Pfam" id="PF13476"/>
    </source>
</evidence>
<evidence type="ECO:0000313" key="8">
    <source>
        <dbReference type="Proteomes" id="UP000431744"/>
    </source>
</evidence>
<evidence type="ECO:0000256" key="2">
    <source>
        <dbReference type="ARBA" id="ARBA00011322"/>
    </source>
</evidence>
<accession>A0A6H9WUB8</accession>
<organism evidence="7 8">
    <name type="scientific">Pseudoclavibacter endophyticus</name>
    <dbReference type="NCBI Taxonomy" id="1778590"/>
    <lineage>
        <taxon>Bacteria</taxon>
        <taxon>Bacillati</taxon>
        <taxon>Actinomycetota</taxon>
        <taxon>Actinomycetes</taxon>
        <taxon>Micrococcales</taxon>
        <taxon>Microbacteriaceae</taxon>
        <taxon>Pseudoclavibacter</taxon>
    </lineage>
</organism>
<evidence type="ECO:0000256" key="3">
    <source>
        <dbReference type="ARBA" id="ARBA00013368"/>
    </source>
</evidence>
<feature type="coiled-coil region" evidence="4">
    <location>
        <begin position="304"/>
        <end position="365"/>
    </location>
</feature>
<feature type="compositionally biased region" description="Low complexity" evidence="5">
    <location>
        <begin position="410"/>
        <end position="431"/>
    </location>
</feature>
<dbReference type="Pfam" id="PF13476">
    <property type="entry name" value="AAA_23"/>
    <property type="match status" value="1"/>
</dbReference>